<evidence type="ECO:0000313" key="3">
    <source>
        <dbReference type="Proteomes" id="UP001153404"/>
    </source>
</evidence>
<dbReference type="SUPFAM" id="SSF56784">
    <property type="entry name" value="HAD-like"/>
    <property type="match status" value="1"/>
</dbReference>
<comment type="caution">
    <text evidence="2">The sequence shown here is derived from an EMBL/GenBank/DDBJ whole genome shotgun (WGS) entry which is preliminary data.</text>
</comment>
<dbReference type="RefSeq" id="WP_277530820.1">
    <property type="nucleotide sequence ID" value="NZ_JAPDIA010000003.1"/>
</dbReference>
<keyword evidence="3" id="KW-1185">Reference proteome</keyword>
<dbReference type="InterPro" id="IPR023214">
    <property type="entry name" value="HAD_sf"/>
</dbReference>
<dbReference type="Proteomes" id="UP001153404">
    <property type="component" value="Unassembled WGS sequence"/>
</dbReference>
<feature type="compositionally biased region" description="Basic and acidic residues" evidence="1">
    <location>
        <begin position="169"/>
        <end position="192"/>
    </location>
</feature>
<organism evidence="2 3">
    <name type="scientific">Cohnella rhizosphaerae</name>
    <dbReference type="NCBI Taxonomy" id="1457232"/>
    <lineage>
        <taxon>Bacteria</taxon>
        <taxon>Bacillati</taxon>
        <taxon>Bacillota</taxon>
        <taxon>Bacilli</taxon>
        <taxon>Bacillales</taxon>
        <taxon>Paenibacillaceae</taxon>
        <taxon>Cohnella</taxon>
    </lineage>
</organism>
<dbReference type="Gene3D" id="3.40.50.1000">
    <property type="entry name" value="HAD superfamily/HAD-like"/>
    <property type="match status" value="1"/>
</dbReference>
<feature type="region of interest" description="Disordered" evidence="1">
    <location>
        <begin position="157"/>
        <end position="218"/>
    </location>
</feature>
<dbReference type="InterPro" id="IPR036412">
    <property type="entry name" value="HAD-like_sf"/>
</dbReference>
<sequence>MDYYLEDDHVVSRLVAEWRKYGRLVVAYDFDNTVFDYHRAGLSFDDVPRLLRECRALGAYLIVFTACAAQQYPAIQDYLTDNGIPFDAINEDPPFVPSAGGRKIYFNVLLDDRAGLGSAYLCLQSALDIMKRGSVNDMIRLNGQTLDFETYPNGGDAGEWGMDPCAGPRDGRQSGRLQVRDGRRPDQADVRKKLSGRTRSRATDDAGHLLHAVQPDGPDGRCVGLYAKVRGAND</sequence>
<evidence type="ECO:0000313" key="2">
    <source>
        <dbReference type="EMBL" id="MDG0809491.1"/>
    </source>
</evidence>
<evidence type="ECO:0000256" key="1">
    <source>
        <dbReference type="SAM" id="MobiDB-lite"/>
    </source>
</evidence>
<accession>A0A9X4KSL7</accession>
<name>A0A9X4KSL7_9BACL</name>
<protein>
    <submittedName>
        <fullName evidence="2">Uncharacterized protein</fullName>
    </submittedName>
</protein>
<dbReference type="EMBL" id="JAPDIA010000003">
    <property type="protein sequence ID" value="MDG0809491.1"/>
    <property type="molecule type" value="Genomic_DNA"/>
</dbReference>
<dbReference type="AlphaFoldDB" id="A0A9X4KSL7"/>
<gene>
    <name evidence="2" type="ORF">OMP40_09130</name>
</gene>
<reference evidence="2" key="1">
    <citation type="submission" date="2022-10" db="EMBL/GenBank/DDBJ databases">
        <title>Comparative genomic analysis of Cohnella hashimotonis sp. nov., isolated from the International Space Station.</title>
        <authorList>
            <person name="Simpson A."/>
            <person name="Venkateswaran K."/>
        </authorList>
    </citation>
    <scope>NUCLEOTIDE SEQUENCE</scope>
    <source>
        <strain evidence="2">DSM 28161</strain>
    </source>
</reference>
<proteinExistence type="predicted"/>